<sequence>MRRPIAVAAALALVAEAVVIVFVNMVLGLAVKRQSMSLGGLKPGAMTSGAWAAGAVLGLYLLVCAVIEVRTAVRDRAPGRVNRLLLVVCAVVQGVLGAVVVGMVGWAAFGALMVVLALLVATLVIYPRPVIATSP</sequence>
<feature type="transmembrane region" description="Helical" evidence="1">
    <location>
        <begin position="50"/>
        <end position="69"/>
    </location>
</feature>
<keyword evidence="1" id="KW-0472">Membrane</keyword>
<keyword evidence="4" id="KW-1185">Reference proteome</keyword>
<feature type="transmembrane region" description="Helical" evidence="1">
    <location>
        <begin position="7"/>
        <end position="30"/>
    </location>
</feature>
<proteinExistence type="predicted"/>
<organism evidence="3">
    <name type="scientific">Streptantibioticus silvisoli</name>
    <dbReference type="NCBI Taxonomy" id="2705255"/>
    <lineage>
        <taxon>Bacteria</taxon>
        <taxon>Bacillati</taxon>
        <taxon>Actinomycetota</taxon>
        <taxon>Actinomycetes</taxon>
        <taxon>Kitasatosporales</taxon>
        <taxon>Streptomycetaceae</taxon>
        <taxon>Streptantibioticus</taxon>
    </lineage>
</organism>
<comment type="caution">
    <text evidence="3">The sequence shown here is derived from an EMBL/GenBank/DDBJ whole genome shotgun (WGS) entry which is preliminary data.</text>
</comment>
<dbReference type="Proteomes" id="UP001156398">
    <property type="component" value="Unassembled WGS sequence"/>
</dbReference>
<evidence type="ECO:0000313" key="3">
    <source>
        <dbReference type="EMBL" id="MDI5970128.1"/>
    </source>
</evidence>
<gene>
    <name evidence="2" type="ORF">POF43_029730</name>
    <name evidence="3" type="ORF">POF50_012390</name>
</gene>
<protein>
    <submittedName>
        <fullName evidence="3">Uncharacterized protein</fullName>
    </submittedName>
</protein>
<feature type="transmembrane region" description="Helical" evidence="1">
    <location>
        <begin position="81"/>
        <end position="100"/>
    </location>
</feature>
<dbReference type="EMBL" id="JABXJJ020000013">
    <property type="protein sequence ID" value="MDI5970128.1"/>
    <property type="molecule type" value="Genomic_DNA"/>
</dbReference>
<dbReference type="EMBL" id="JAAGKO020000063">
    <property type="protein sequence ID" value="MDI5966863.1"/>
    <property type="molecule type" value="Genomic_DNA"/>
</dbReference>
<keyword evidence="1" id="KW-1133">Transmembrane helix</keyword>
<evidence type="ECO:0000313" key="2">
    <source>
        <dbReference type="EMBL" id="MDI5966863.1"/>
    </source>
</evidence>
<feature type="transmembrane region" description="Helical" evidence="1">
    <location>
        <begin position="106"/>
        <end position="126"/>
    </location>
</feature>
<dbReference type="RefSeq" id="WP_271316068.1">
    <property type="nucleotide sequence ID" value="NZ_JAAGKO020000063.1"/>
</dbReference>
<reference evidence="3 4" key="1">
    <citation type="submission" date="2023-05" db="EMBL/GenBank/DDBJ databases">
        <title>Streptantibioticus silvisoli sp. nov., acidotolerant actinomycetes 1 from pine litter.</title>
        <authorList>
            <person name="Swiecimska M."/>
            <person name="Golinska P."/>
            <person name="Sangal V."/>
            <person name="Wachnowicz B."/>
            <person name="Goodfellow M."/>
        </authorList>
    </citation>
    <scope>NUCLEOTIDE SEQUENCE</scope>
    <source>
        <strain evidence="3">SL13</strain>
        <strain evidence="2 4">SL54</strain>
    </source>
</reference>
<evidence type="ECO:0000256" key="1">
    <source>
        <dbReference type="SAM" id="Phobius"/>
    </source>
</evidence>
<dbReference type="AlphaFoldDB" id="A0AA90GXS5"/>
<accession>A0AA90GXS5</accession>
<keyword evidence="1" id="KW-0812">Transmembrane</keyword>
<evidence type="ECO:0000313" key="4">
    <source>
        <dbReference type="Proteomes" id="UP001156398"/>
    </source>
</evidence>
<name>A0AA90GXS5_9ACTN</name>